<dbReference type="OrthoDB" id="9807111at2"/>
<comment type="subcellular location">
    <subcellularLocation>
        <location evidence="1">Cell membrane</location>
        <topology evidence="1">Multi-pass membrane protein</topology>
    </subcellularLocation>
</comment>
<evidence type="ECO:0000256" key="1">
    <source>
        <dbReference type="ARBA" id="ARBA00004651"/>
    </source>
</evidence>
<evidence type="ECO:0000256" key="5">
    <source>
        <dbReference type="ARBA" id="ARBA00022989"/>
    </source>
</evidence>
<dbReference type="Proteomes" id="UP000001399">
    <property type="component" value="Chromosome"/>
</dbReference>
<feature type="transmembrane region" description="Helical" evidence="7">
    <location>
        <begin position="359"/>
        <end position="381"/>
    </location>
</feature>
<dbReference type="GO" id="GO:0005886">
    <property type="term" value="C:plasma membrane"/>
    <property type="evidence" value="ECO:0007669"/>
    <property type="project" value="UniProtKB-SubCell"/>
</dbReference>
<name>E3I840_RHOVT</name>
<keyword evidence="4 7" id="KW-0812">Transmembrane</keyword>
<evidence type="ECO:0000256" key="6">
    <source>
        <dbReference type="ARBA" id="ARBA00023136"/>
    </source>
</evidence>
<evidence type="ECO:0000256" key="2">
    <source>
        <dbReference type="ARBA" id="ARBA00022448"/>
    </source>
</evidence>
<keyword evidence="2" id="KW-0813">Transport</keyword>
<evidence type="ECO:0000256" key="4">
    <source>
        <dbReference type="ARBA" id="ARBA00022692"/>
    </source>
</evidence>
<dbReference type="AlphaFoldDB" id="E3I840"/>
<keyword evidence="6 7" id="KW-0472">Membrane</keyword>
<feature type="transmembrane region" description="Helical" evidence="7">
    <location>
        <begin position="56"/>
        <end position="77"/>
    </location>
</feature>
<dbReference type="PANTHER" id="PTHR30509:SF9">
    <property type="entry name" value="MULTIDRUG RESISTANCE PROTEIN MDTO"/>
    <property type="match status" value="1"/>
</dbReference>
<organism evidence="8 9">
    <name type="scientific">Rhodomicrobium vannielii (strain ATCC 17100 / DSM 162 / LMG 4299 / NCIMB 10020 / ATH 3.1.1)</name>
    <dbReference type="NCBI Taxonomy" id="648757"/>
    <lineage>
        <taxon>Bacteria</taxon>
        <taxon>Pseudomonadati</taxon>
        <taxon>Pseudomonadota</taxon>
        <taxon>Alphaproteobacteria</taxon>
        <taxon>Hyphomicrobiales</taxon>
        <taxon>Hyphomicrobiaceae</taxon>
        <taxon>Rhodomicrobium</taxon>
    </lineage>
</organism>
<accession>E3I840</accession>
<feature type="transmembrane region" description="Helical" evidence="7">
    <location>
        <begin position="437"/>
        <end position="456"/>
    </location>
</feature>
<protein>
    <submittedName>
        <fullName evidence="8">Fusaric acid resistance protein conserved region</fullName>
    </submittedName>
</protein>
<feature type="transmembrane region" description="Helical" evidence="7">
    <location>
        <begin position="83"/>
        <end position="101"/>
    </location>
</feature>
<reference evidence="9" key="1">
    <citation type="journal article" date="2011" name="J. Bacteriol.">
        <title>Genome sequences of eight morphologically diverse alphaproteobacteria.</title>
        <authorList>
            <consortium name="US DOE Joint Genome Institute"/>
            <person name="Brown P.J."/>
            <person name="Kysela D.T."/>
            <person name="Buechlein A."/>
            <person name="Hemmerich C."/>
            <person name="Brun Y.V."/>
        </authorList>
    </citation>
    <scope>NUCLEOTIDE SEQUENCE [LARGE SCALE GENOMIC DNA]</scope>
    <source>
        <strain evidence="9">ATCC 17100 / ATH 3.1.1 / DSM 162 / LMG 4299</strain>
    </source>
</reference>
<dbReference type="eggNOG" id="COG1289">
    <property type="taxonomic scope" value="Bacteria"/>
</dbReference>
<feature type="transmembrane region" description="Helical" evidence="7">
    <location>
        <begin position="489"/>
        <end position="511"/>
    </location>
</feature>
<dbReference type="InterPro" id="IPR006726">
    <property type="entry name" value="PHBA_efflux_AaeB/fusaric-R"/>
</dbReference>
<dbReference type="STRING" id="648757.Rvan_2755"/>
<keyword evidence="5 7" id="KW-1133">Transmembrane helix</keyword>
<evidence type="ECO:0000256" key="7">
    <source>
        <dbReference type="SAM" id="Phobius"/>
    </source>
</evidence>
<dbReference type="RefSeq" id="WP_013420341.1">
    <property type="nucleotide sequence ID" value="NC_014664.1"/>
</dbReference>
<sequence>MTLPDFRAWVFSLKVLSAGLLALYISMWAGLTRPYWALATVYITSQAFDGATQSKALYRAVGTAVGAAAAVAILPNVVNSPELAVLAIALWVAVCLYISMLDRTARSYTAMLAGYTVALIGFPAVDDPAGIFDAAVSRTEEITLGILCAALVSGLVLPRSAAPVFAVQLGAWLKSARAWTREVLRREPRAVMDTRAGRLRLASDAIALEALAAQLPREATSLPVSEQALALLRQHMLMLLPLLTSVSDRLKAIEGTDAAATLQPILDDVADWFQADTAAPEDAAILLARLDAFEHSLREGDLWRDLLVAGLVVRLRELVNLKQDIRHLRANIETGGLLAAPCAFEYTAKAREVRHRDHMMAVFSAFGAFIAIVMVCAVWIATGWQDGSAAAMLASVACCFFATQDDPVPAMIGFATAAILGVTGALFHQFALMPRAISFEMVALALAPGLIFSGLLMTNPATAAIGLGTAVNGAMALAIQDHYSADFPAFANSGLALVAGVWIATASIAVFRSLDSGWATKRLHAQNRASLVLAASGRGSESGLELAALMLDRVSLMATRLSKQPPDKSALSATLLREVRIGINIVELRRVRRQVSKPARLAINHTLAEVARHVRSGDDEPSAALLESIDAALAVSVREPETSATQHATLGLAGIRRALFPAAPDPRLIRVDNAVAA</sequence>
<dbReference type="KEGG" id="rva:Rvan_2755"/>
<keyword evidence="9" id="KW-1185">Reference proteome</keyword>
<dbReference type="Pfam" id="PF04632">
    <property type="entry name" value="FUSC"/>
    <property type="match status" value="1"/>
</dbReference>
<feature type="transmembrane region" description="Helical" evidence="7">
    <location>
        <begin position="410"/>
        <end position="431"/>
    </location>
</feature>
<dbReference type="HOGENOM" id="CLU_013927_2_0_5"/>
<dbReference type="PANTHER" id="PTHR30509">
    <property type="entry name" value="P-HYDROXYBENZOIC ACID EFFLUX PUMP SUBUNIT-RELATED"/>
    <property type="match status" value="1"/>
</dbReference>
<dbReference type="EMBL" id="CP002292">
    <property type="protein sequence ID" value="ADP71966.1"/>
    <property type="molecule type" value="Genomic_DNA"/>
</dbReference>
<evidence type="ECO:0000313" key="8">
    <source>
        <dbReference type="EMBL" id="ADP71966.1"/>
    </source>
</evidence>
<dbReference type="GO" id="GO:0022857">
    <property type="term" value="F:transmembrane transporter activity"/>
    <property type="evidence" value="ECO:0007669"/>
    <property type="project" value="InterPro"/>
</dbReference>
<gene>
    <name evidence="8" type="ordered locus">Rvan_2755</name>
</gene>
<evidence type="ECO:0000256" key="3">
    <source>
        <dbReference type="ARBA" id="ARBA00022475"/>
    </source>
</evidence>
<evidence type="ECO:0000313" key="9">
    <source>
        <dbReference type="Proteomes" id="UP000001399"/>
    </source>
</evidence>
<keyword evidence="3" id="KW-1003">Cell membrane</keyword>
<proteinExistence type="predicted"/>